<sequence length="163" mass="18862">MIHIEFGPSTIVGVGLTVVGILLYLIRTKKPIVSRDYDLLFSSLGLLCGGILIFQGWRLDPILLLCQMLSSGTAIFFIAETLSLRNTQSTDKNTLPFSSRLQDYKRLSKSQHMNTKLNWLGFQQSYYFNKFNRFNYNYKLINSTKKDYTTPIEYITKFIDSQF</sequence>
<evidence type="ECO:0000313" key="2">
    <source>
        <dbReference type="EMBL" id="AAX45882.1"/>
    </source>
</evidence>
<name>Q32RP4_ZYGCR</name>
<keyword evidence="2" id="KW-0150">Chloroplast</keyword>
<keyword evidence="1" id="KW-0812">Transmembrane</keyword>
<proteinExistence type="predicted"/>
<dbReference type="RefSeq" id="YP_636482.1">
    <property type="nucleotide sequence ID" value="NC_008117.1"/>
</dbReference>
<keyword evidence="1" id="KW-0472">Membrane</keyword>
<dbReference type="AlphaFoldDB" id="Q32RP4"/>
<dbReference type="Pfam" id="PF07444">
    <property type="entry name" value="Ycf66_N"/>
    <property type="match status" value="1"/>
</dbReference>
<reference evidence="2" key="2">
    <citation type="journal article" date="2005" name="BMC Biol.">
        <title>The complete chloroplast DNA sequences of the charophycean green algae Staurastrum and Zygnema reveal that the chloroplast genome underwent extensive changes during the evolution of the Zygnematales.</title>
        <authorList>
            <person name="Turmel M."/>
            <person name="Otis C."/>
            <person name="Lemieux C."/>
        </authorList>
    </citation>
    <scope>NUCLEOTIDE SEQUENCE</scope>
</reference>
<gene>
    <name evidence="2" type="primary">ycf66</name>
</gene>
<reference evidence="2" key="1">
    <citation type="journal article" date="2002" name="J. Phycol.">
        <title>Phylogenetic relationships among streptophytes as inferred from chloroplast small and large subunit rRNA gene sequences.</title>
        <authorList>
            <person name="Turmel M."/>
            <person name="Ehara M."/>
            <person name="Otis C."/>
            <person name="Lemieux C."/>
        </authorList>
    </citation>
    <scope>NUCLEOTIDE SEQUENCE</scope>
</reference>
<accession>Q32RP4</accession>
<evidence type="ECO:0000256" key="1">
    <source>
        <dbReference type="SAM" id="Phobius"/>
    </source>
</evidence>
<keyword evidence="2" id="KW-0934">Plastid</keyword>
<geneLocation type="chloroplast" evidence="2"/>
<organism evidence="2">
    <name type="scientific">Zygnema circumcarinatum</name>
    <name type="common">Green alga</name>
    <dbReference type="NCBI Taxonomy" id="35869"/>
    <lineage>
        <taxon>Eukaryota</taxon>
        <taxon>Viridiplantae</taxon>
        <taxon>Streptophyta</taxon>
        <taxon>Zygnematophyceae</taxon>
        <taxon>Zygnematophycidae</taxon>
        <taxon>Zygnematales</taxon>
        <taxon>Zygnemataceae</taxon>
        <taxon>Zygnema</taxon>
    </lineage>
</organism>
<feature type="transmembrane region" description="Helical" evidence="1">
    <location>
        <begin position="62"/>
        <end position="82"/>
    </location>
</feature>
<feature type="transmembrane region" description="Helical" evidence="1">
    <location>
        <begin position="37"/>
        <end position="56"/>
    </location>
</feature>
<dbReference type="GeneID" id="4108202"/>
<keyword evidence="1" id="KW-1133">Transmembrane helix</keyword>
<dbReference type="InterPro" id="IPR010004">
    <property type="entry name" value="Uncharacterised_Ycf66"/>
</dbReference>
<protein>
    <submittedName>
        <fullName evidence="2">Hypothetical chloroplast RF66</fullName>
    </submittedName>
</protein>
<dbReference type="EMBL" id="AY958086">
    <property type="protein sequence ID" value="AAX45882.1"/>
    <property type="molecule type" value="Genomic_DNA"/>
</dbReference>
<feature type="transmembrane region" description="Helical" evidence="1">
    <location>
        <begin position="6"/>
        <end position="25"/>
    </location>
</feature>